<evidence type="ECO:0000313" key="4">
    <source>
        <dbReference type="Proteomes" id="UP000584642"/>
    </source>
</evidence>
<dbReference type="EMBL" id="JABFDB010000042">
    <property type="protein sequence ID" value="NYZ24630.1"/>
    <property type="molecule type" value="Genomic_DNA"/>
</dbReference>
<dbReference type="SUPFAM" id="SSF53756">
    <property type="entry name" value="UDP-Glycosyltransferase/glycogen phosphorylase"/>
    <property type="match status" value="1"/>
</dbReference>
<dbReference type="InterPro" id="IPR050194">
    <property type="entry name" value="Glycosyltransferase_grp1"/>
</dbReference>
<accession>A0ABX2TJV0</accession>
<dbReference type="InterPro" id="IPR001296">
    <property type="entry name" value="Glyco_trans_1"/>
</dbReference>
<dbReference type="PANTHER" id="PTHR45947">
    <property type="entry name" value="SULFOQUINOVOSYL TRANSFERASE SQD2"/>
    <property type="match status" value="1"/>
</dbReference>
<name>A0ABX2TJV0_9PROT</name>
<comment type="caution">
    <text evidence="3">The sequence shown here is derived from an EMBL/GenBank/DDBJ whole genome shotgun (WGS) entry which is preliminary data.</text>
</comment>
<protein>
    <submittedName>
        <fullName evidence="3">Glycosyltransferase family 4 protein</fullName>
    </submittedName>
</protein>
<reference evidence="3 4" key="1">
    <citation type="submission" date="2020-05" db="EMBL/GenBank/DDBJ databases">
        <title>Azospirillum oleiclasticum sp. nov, a nitrogen-fixing and heavy crude oil-emulsifying bacterium isolated from the crude oil of Yumen Oilfield.</title>
        <authorList>
            <person name="Wu D."/>
            <person name="Cai M."/>
            <person name="Zhang X."/>
        </authorList>
    </citation>
    <scope>NUCLEOTIDE SEQUENCE [LARGE SCALE GENOMIC DNA]</scope>
    <source>
        <strain evidence="3 4">ROY-1-1-2</strain>
    </source>
</reference>
<dbReference type="Gene3D" id="3.40.50.2000">
    <property type="entry name" value="Glycogen Phosphorylase B"/>
    <property type="match status" value="2"/>
</dbReference>
<sequence>MTRSPPPYASQPYASSPRDAGRRSGDAGAPVRLAVLAPHPVHYSCALLRRIAREPDIELTAFFGSDITVRPHHDSGFAARIEWDVPLLDGFRHELLPAWGRSRETSFWWPFVHGVGRRLAEGRFDWLLVHGYNRPAHWLAMAQARRRGIGVMIRDEANAISRPRGLFKRAVKPLYFALLDRAADRFLSVGTLNAAYYRELGISDAKIVPVPWAVDNAFFQAGDEDVRDGDVRDGAKPAELRRQLGIPTDSPVILYASRLQRRKLPDLVLDAFRSLSPAAAARDPHLVFVGEGEMAAPLRAAAAGLGGVHFAGFQGQRAMRRFYDLCDVFVLPSVHEPWGLVVNEAMNLGRPVVVSDQVGSGYDLVRDGENGFVVPAGDVGALAAALSAILADPERARRMGRRSREIIDGWDCEADVRGLRRALGLPPAAPAGGALA</sequence>
<evidence type="ECO:0000313" key="3">
    <source>
        <dbReference type="EMBL" id="NYZ24630.1"/>
    </source>
</evidence>
<dbReference type="CDD" id="cd03801">
    <property type="entry name" value="GT4_PimA-like"/>
    <property type="match status" value="1"/>
</dbReference>
<dbReference type="Proteomes" id="UP000584642">
    <property type="component" value="Unassembled WGS sequence"/>
</dbReference>
<feature type="region of interest" description="Disordered" evidence="1">
    <location>
        <begin position="1"/>
        <end position="26"/>
    </location>
</feature>
<feature type="domain" description="Glycosyl transferase family 1" evidence="2">
    <location>
        <begin position="239"/>
        <end position="405"/>
    </location>
</feature>
<organism evidence="3 4">
    <name type="scientific">Azospirillum oleiclasticum</name>
    <dbReference type="NCBI Taxonomy" id="2735135"/>
    <lineage>
        <taxon>Bacteria</taxon>
        <taxon>Pseudomonadati</taxon>
        <taxon>Pseudomonadota</taxon>
        <taxon>Alphaproteobacteria</taxon>
        <taxon>Rhodospirillales</taxon>
        <taxon>Azospirillaceae</taxon>
        <taxon>Azospirillum</taxon>
    </lineage>
</organism>
<dbReference type="Pfam" id="PF00534">
    <property type="entry name" value="Glycos_transf_1"/>
    <property type="match status" value="1"/>
</dbReference>
<evidence type="ECO:0000256" key="1">
    <source>
        <dbReference type="SAM" id="MobiDB-lite"/>
    </source>
</evidence>
<evidence type="ECO:0000259" key="2">
    <source>
        <dbReference type="Pfam" id="PF00534"/>
    </source>
</evidence>
<keyword evidence="4" id="KW-1185">Reference proteome</keyword>
<gene>
    <name evidence="3" type="ORF">HND93_33420</name>
</gene>
<dbReference type="PANTHER" id="PTHR45947:SF3">
    <property type="entry name" value="SULFOQUINOVOSYL TRANSFERASE SQD2"/>
    <property type="match status" value="1"/>
</dbReference>
<dbReference type="RefSeq" id="WP_180286408.1">
    <property type="nucleotide sequence ID" value="NZ_JABFDB010000042.1"/>
</dbReference>
<proteinExistence type="predicted"/>